<gene>
    <name evidence="1" type="ORF">PXEA_LOCUS36663</name>
</gene>
<proteinExistence type="predicted"/>
<sequence length="76" mass="8308">MIWKMPDISSRLPCDPREFLLAVETTASLLVRQAVVESSGGRAFGADTRLPGAAITLNTTDAFVSWLPHVSCSRCW</sequence>
<keyword evidence="2" id="KW-1185">Reference proteome</keyword>
<evidence type="ECO:0000313" key="1">
    <source>
        <dbReference type="EMBL" id="VEL43223.1"/>
    </source>
</evidence>
<evidence type="ECO:0000313" key="2">
    <source>
        <dbReference type="Proteomes" id="UP000784294"/>
    </source>
</evidence>
<dbReference type="AlphaFoldDB" id="A0A448XRN8"/>
<protein>
    <submittedName>
        <fullName evidence="1">Uncharacterized protein</fullName>
    </submittedName>
</protein>
<name>A0A448XRN8_9PLAT</name>
<dbReference type="Proteomes" id="UP000784294">
    <property type="component" value="Unassembled WGS sequence"/>
</dbReference>
<reference evidence="1" key="1">
    <citation type="submission" date="2018-11" db="EMBL/GenBank/DDBJ databases">
        <authorList>
            <consortium name="Pathogen Informatics"/>
        </authorList>
    </citation>
    <scope>NUCLEOTIDE SEQUENCE</scope>
</reference>
<dbReference type="EMBL" id="CAAALY010279713">
    <property type="protein sequence ID" value="VEL43223.1"/>
    <property type="molecule type" value="Genomic_DNA"/>
</dbReference>
<comment type="caution">
    <text evidence="1">The sequence shown here is derived from an EMBL/GenBank/DDBJ whole genome shotgun (WGS) entry which is preliminary data.</text>
</comment>
<organism evidence="1 2">
    <name type="scientific">Protopolystoma xenopodis</name>
    <dbReference type="NCBI Taxonomy" id="117903"/>
    <lineage>
        <taxon>Eukaryota</taxon>
        <taxon>Metazoa</taxon>
        <taxon>Spiralia</taxon>
        <taxon>Lophotrochozoa</taxon>
        <taxon>Platyhelminthes</taxon>
        <taxon>Monogenea</taxon>
        <taxon>Polyopisthocotylea</taxon>
        <taxon>Polystomatidea</taxon>
        <taxon>Polystomatidae</taxon>
        <taxon>Protopolystoma</taxon>
    </lineage>
</organism>
<accession>A0A448XRN8</accession>